<dbReference type="Proteomes" id="UP000236664">
    <property type="component" value="Unassembled WGS sequence"/>
</dbReference>
<protein>
    <submittedName>
        <fullName evidence="1">Uncharacterized protein</fullName>
    </submittedName>
</protein>
<keyword evidence="2" id="KW-1185">Reference proteome</keyword>
<name>A0A2K0VV40_GIBNY</name>
<comment type="caution">
    <text evidence="1">The sequence shown here is derived from an EMBL/GenBank/DDBJ whole genome shotgun (WGS) entry which is preliminary data.</text>
</comment>
<gene>
    <name evidence="1" type="ORF">FNYG_12766</name>
</gene>
<evidence type="ECO:0000313" key="1">
    <source>
        <dbReference type="EMBL" id="PNP73896.1"/>
    </source>
</evidence>
<proteinExistence type="predicted"/>
<dbReference type="OrthoDB" id="5068804at2759"/>
<accession>A0A2K0VV40</accession>
<evidence type="ECO:0000313" key="2">
    <source>
        <dbReference type="Proteomes" id="UP000236664"/>
    </source>
</evidence>
<reference evidence="1 2" key="1">
    <citation type="submission" date="2017-06" db="EMBL/GenBank/DDBJ databases">
        <title>Genome of Fusarium nygamai isolate CS10214.</title>
        <authorList>
            <person name="Gardiner D.M."/>
            <person name="Obanor F."/>
            <person name="Kazan K."/>
        </authorList>
    </citation>
    <scope>NUCLEOTIDE SEQUENCE [LARGE SCALE GENOMIC DNA]</scope>
    <source>
        <strain evidence="1 2">CS10214</strain>
    </source>
</reference>
<dbReference type="AlphaFoldDB" id="A0A2K0VV40"/>
<dbReference type="EMBL" id="MTQA01000240">
    <property type="protein sequence ID" value="PNP73896.1"/>
    <property type="molecule type" value="Genomic_DNA"/>
</dbReference>
<organism evidence="1 2">
    <name type="scientific">Gibberella nygamai</name>
    <name type="common">Bean root rot disease fungus</name>
    <name type="synonym">Fusarium nygamai</name>
    <dbReference type="NCBI Taxonomy" id="42673"/>
    <lineage>
        <taxon>Eukaryota</taxon>
        <taxon>Fungi</taxon>
        <taxon>Dikarya</taxon>
        <taxon>Ascomycota</taxon>
        <taxon>Pezizomycotina</taxon>
        <taxon>Sordariomycetes</taxon>
        <taxon>Hypocreomycetidae</taxon>
        <taxon>Hypocreales</taxon>
        <taxon>Nectriaceae</taxon>
        <taxon>Fusarium</taxon>
        <taxon>Fusarium fujikuroi species complex</taxon>
    </lineage>
</organism>
<sequence>MATSANDTLFHETQISSTITQESALDFYREHGIYYREDAEIGNLAATLGHEALTLKGMADLTSLALKDQRARSIINPFLAGKFKTYYVLGRDRGKYYAHTTEPDQDHRIIIYMWPRGTRLEFAHKSHTRTFEGVAAANRLSQIPYIQLHGLNEFRINLDIGGMVIMHPRLAFTVEDTQGTATGYVFELPKTNPQPL</sequence>